<name>Q1J1Z0_DEIGD</name>
<protein>
    <submittedName>
        <fullName evidence="2">Uncharacterized protein</fullName>
    </submittedName>
</protein>
<dbReference type="EMBL" id="CP000359">
    <property type="protein sequence ID" value="ABF44494.1"/>
    <property type="molecule type" value="Genomic_DNA"/>
</dbReference>
<reference evidence="2" key="1">
    <citation type="submission" date="2006-04" db="EMBL/GenBank/DDBJ databases">
        <title>Complete sequence of chromosome of Deinococcus geothermalis DSM 11300.</title>
        <authorList>
            <consortium name="US DOE Joint Genome Institute"/>
            <person name="Copeland A."/>
            <person name="Lucas S."/>
            <person name="Lapidus A."/>
            <person name="Barry K."/>
            <person name="Detter J.C."/>
            <person name="Glavina del Rio T."/>
            <person name="Hammon N."/>
            <person name="Israni S."/>
            <person name="Dalin E."/>
            <person name="Tice H."/>
            <person name="Pitluck S."/>
            <person name="Brettin T."/>
            <person name="Bruce D."/>
            <person name="Han C."/>
            <person name="Tapia R."/>
            <person name="Saunders E."/>
            <person name="Gilna P."/>
            <person name="Schmutz J."/>
            <person name="Larimer F."/>
            <person name="Land M."/>
            <person name="Hauser L."/>
            <person name="Kyrpides N."/>
            <person name="Kim E."/>
            <person name="Daly M.J."/>
            <person name="Fredrickson J.K."/>
            <person name="Makarova K.S."/>
            <person name="Gaidamakova E.K."/>
            <person name="Zhai M."/>
            <person name="Richardson P."/>
        </authorList>
    </citation>
    <scope>NUCLEOTIDE SEQUENCE</scope>
    <source>
        <strain evidence="2">DSM 11300</strain>
    </source>
</reference>
<organism evidence="2 3">
    <name type="scientific">Deinococcus geothermalis (strain DSM 11300 / CIP 105573 / AG-3a)</name>
    <dbReference type="NCBI Taxonomy" id="319795"/>
    <lineage>
        <taxon>Bacteria</taxon>
        <taxon>Thermotogati</taxon>
        <taxon>Deinococcota</taxon>
        <taxon>Deinococci</taxon>
        <taxon>Deinococcales</taxon>
        <taxon>Deinococcaceae</taxon>
        <taxon>Deinococcus</taxon>
    </lineage>
</organism>
<feature type="region of interest" description="Disordered" evidence="1">
    <location>
        <begin position="1"/>
        <end position="90"/>
    </location>
</feature>
<proteinExistence type="predicted"/>
<dbReference type="HOGENOM" id="CLU_2665057_0_0_0"/>
<sequence>MKAITQSLRSSTPPACTPALRWGMTRQQDENRTDQLPQDEPPQDESRGEVVISGLDTGPSTTERENVTPTDEHARLTPLRPQQEPTDEDG</sequence>
<dbReference type="STRING" id="319795.Dgeo_0191"/>
<evidence type="ECO:0000313" key="3">
    <source>
        <dbReference type="Proteomes" id="UP000002431"/>
    </source>
</evidence>
<evidence type="ECO:0000313" key="2">
    <source>
        <dbReference type="EMBL" id="ABF44494.1"/>
    </source>
</evidence>
<dbReference type="Proteomes" id="UP000002431">
    <property type="component" value="Chromosome"/>
</dbReference>
<feature type="compositionally biased region" description="Basic and acidic residues" evidence="1">
    <location>
        <begin position="62"/>
        <end position="75"/>
    </location>
</feature>
<gene>
    <name evidence="2" type="ordered locus">Dgeo_0191</name>
</gene>
<dbReference type="AlphaFoldDB" id="Q1J1Z0"/>
<keyword evidence="3" id="KW-1185">Reference proteome</keyword>
<dbReference type="KEGG" id="dge:Dgeo_0191"/>
<evidence type="ECO:0000256" key="1">
    <source>
        <dbReference type="SAM" id="MobiDB-lite"/>
    </source>
</evidence>
<feature type="compositionally biased region" description="Polar residues" evidence="1">
    <location>
        <begin position="1"/>
        <end position="14"/>
    </location>
</feature>
<accession>Q1J1Z0</accession>